<comment type="subcellular location">
    <subcellularLocation>
        <location evidence="1">Vacuole</location>
    </subcellularLocation>
</comment>
<organism evidence="8 9">
    <name type="scientific">Aristolochia fimbriata</name>
    <name type="common">White veined hardy Dutchman's pipe vine</name>
    <dbReference type="NCBI Taxonomy" id="158543"/>
    <lineage>
        <taxon>Eukaryota</taxon>
        <taxon>Viridiplantae</taxon>
        <taxon>Streptophyta</taxon>
        <taxon>Embryophyta</taxon>
        <taxon>Tracheophyta</taxon>
        <taxon>Spermatophyta</taxon>
        <taxon>Magnoliopsida</taxon>
        <taxon>Magnoliidae</taxon>
        <taxon>Piperales</taxon>
        <taxon>Aristolochiaceae</taxon>
        <taxon>Aristolochia</taxon>
    </lineage>
</organism>
<evidence type="ECO:0000256" key="2">
    <source>
        <dbReference type="ARBA" id="ARBA00009191"/>
    </source>
</evidence>
<evidence type="ECO:0000256" key="4">
    <source>
        <dbReference type="ARBA" id="ARBA00022729"/>
    </source>
</evidence>
<name>A0AAV7ETI6_ARIFI</name>
<dbReference type="Gene3D" id="2.120.10.30">
    <property type="entry name" value="TolB, C-terminal domain"/>
    <property type="match status" value="1"/>
</dbReference>
<evidence type="ECO:0000259" key="7">
    <source>
        <dbReference type="Pfam" id="PF03088"/>
    </source>
</evidence>
<dbReference type="InterPro" id="IPR011042">
    <property type="entry name" value="6-blade_b-propeller_TolB-like"/>
</dbReference>
<evidence type="ECO:0000256" key="3">
    <source>
        <dbReference type="ARBA" id="ARBA00022554"/>
    </source>
</evidence>
<dbReference type="FunFam" id="2.120.10.30:FF:000032">
    <property type="entry name" value="Protein STRICTOSIDINE SYNTHASE-LIKE 13"/>
    <property type="match status" value="1"/>
</dbReference>
<feature type="signal peptide" evidence="6">
    <location>
        <begin position="1"/>
        <end position="23"/>
    </location>
</feature>
<comment type="caution">
    <text evidence="8">The sequence shown here is derived from an EMBL/GenBank/DDBJ whole genome shotgun (WGS) entry which is preliminary data.</text>
</comment>
<accession>A0AAV7ETI6</accession>
<dbReference type="GO" id="GO:0005773">
    <property type="term" value="C:vacuole"/>
    <property type="evidence" value="ECO:0007669"/>
    <property type="project" value="UniProtKB-SubCell"/>
</dbReference>
<dbReference type="EMBL" id="JAINDJ010000004">
    <property type="protein sequence ID" value="KAG9450931.1"/>
    <property type="molecule type" value="Genomic_DNA"/>
</dbReference>
<dbReference type="AlphaFoldDB" id="A0AAV7ETI6"/>
<keyword evidence="5" id="KW-0325">Glycoprotein</keyword>
<gene>
    <name evidence="8" type="ORF">H6P81_010896</name>
</gene>
<feature type="domain" description="Strictosidine synthase conserved region" evidence="7">
    <location>
        <begin position="150"/>
        <end position="237"/>
    </location>
</feature>
<dbReference type="PANTHER" id="PTHR10426:SF106">
    <property type="entry name" value="PROTEIN STRICTOSIDINE SYNTHASE-LIKE 3"/>
    <property type="match status" value="1"/>
</dbReference>
<dbReference type="InterPro" id="IPR018119">
    <property type="entry name" value="Strictosidine_synth_cons-reg"/>
</dbReference>
<proteinExistence type="inferred from homology"/>
<protein>
    <recommendedName>
        <fullName evidence="7">Strictosidine synthase conserved region domain-containing protein</fullName>
    </recommendedName>
</protein>
<evidence type="ECO:0000256" key="1">
    <source>
        <dbReference type="ARBA" id="ARBA00004116"/>
    </source>
</evidence>
<dbReference type="Proteomes" id="UP000825729">
    <property type="component" value="Unassembled WGS sequence"/>
</dbReference>
<keyword evidence="3" id="KW-0926">Vacuole</keyword>
<dbReference type="SUPFAM" id="SSF63829">
    <property type="entry name" value="Calcium-dependent phosphotriesterase"/>
    <property type="match status" value="1"/>
</dbReference>
<sequence>MAPSNTQFLQLLFMAIFVLLANSDPSLPQQPYRHIPLDGAIGPESILFDNFGDGPYTGTSDGRVMKWNRATQKWDEFATQPQRDGVLCDGSRDPDFEAECGRPLGLQLNRVTGEFYIVDAYHGLLVVGPRGGMATPVVTSAEGRPFIFLDGVDVDQATGMVYFTEASGVYTRKDHELVSANGDRTGRIISYNPWTREVRVLLGNLPFPNGVALSRDGSFLLVSETSALRVMRYWLRGPRSGDYEVFAFVPGFPDNIKMNSRGEFWVAVAHGLVSDPDAGTVVGVKLNEDGAVLQVLVDKQIEGTVSVSEVQESNGAIWIGSVDQPFVGIYINF</sequence>
<dbReference type="Pfam" id="PF20067">
    <property type="entry name" value="SSL_N"/>
    <property type="match status" value="1"/>
</dbReference>
<reference evidence="8 9" key="1">
    <citation type="submission" date="2021-07" db="EMBL/GenBank/DDBJ databases">
        <title>The Aristolochia fimbriata genome: insights into angiosperm evolution, floral development and chemical biosynthesis.</title>
        <authorList>
            <person name="Jiao Y."/>
        </authorList>
    </citation>
    <scope>NUCLEOTIDE SEQUENCE [LARGE SCALE GENOMIC DNA]</scope>
    <source>
        <strain evidence="8">IBCAS-2021</strain>
        <tissue evidence="8">Leaf</tissue>
    </source>
</reference>
<evidence type="ECO:0000256" key="6">
    <source>
        <dbReference type="SAM" id="SignalP"/>
    </source>
</evidence>
<keyword evidence="4 6" id="KW-0732">Signal</keyword>
<evidence type="ECO:0000313" key="8">
    <source>
        <dbReference type="EMBL" id="KAG9450931.1"/>
    </source>
</evidence>
<dbReference type="PANTHER" id="PTHR10426">
    <property type="entry name" value="STRICTOSIDINE SYNTHASE-RELATED"/>
    <property type="match status" value="1"/>
</dbReference>
<dbReference type="Pfam" id="PF03088">
    <property type="entry name" value="Str_synth"/>
    <property type="match status" value="1"/>
</dbReference>
<feature type="chain" id="PRO_5044023510" description="Strictosidine synthase conserved region domain-containing protein" evidence="6">
    <location>
        <begin position="24"/>
        <end position="333"/>
    </location>
</feature>
<evidence type="ECO:0000313" key="9">
    <source>
        <dbReference type="Proteomes" id="UP000825729"/>
    </source>
</evidence>
<evidence type="ECO:0000256" key="5">
    <source>
        <dbReference type="ARBA" id="ARBA00023180"/>
    </source>
</evidence>
<comment type="similarity">
    <text evidence="2">Belongs to the strictosidine synthase family.</text>
</comment>
<keyword evidence="9" id="KW-1185">Reference proteome</keyword>
<dbReference type="GO" id="GO:0016787">
    <property type="term" value="F:hydrolase activity"/>
    <property type="evidence" value="ECO:0007669"/>
    <property type="project" value="TreeGrafter"/>
</dbReference>
<dbReference type="GO" id="GO:0012505">
    <property type="term" value="C:endomembrane system"/>
    <property type="evidence" value="ECO:0007669"/>
    <property type="project" value="TreeGrafter"/>
</dbReference>